<accession>A0A9D3AZQ6</accession>
<organism evidence="1 2">
    <name type="scientific">Sporotomaculum syntrophicum</name>
    <dbReference type="NCBI Taxonomy" id="182264"/>
    <lineage>
        <taxon>Bacteria</taxon>
        <taxon>Bacillati</taxon>
        <taxon>Bacillota</taxon>
        <taxon>Clostridia</taxon>
        <taxon>Eubacteriales</taxon>
        <taxon>Desulfallaceae</taxon>
        <taxon>Sporotomaculum</taxon>
    </lineage>
</organism>
<dbReference type="Proteomes" id="UP000798488">
    <property type="component" value="Unassembled WGS sequence"/>
</dbReference>
<reference evidence="1" key="1">
    <citation type="submission" date="2016-02" db="EMBL/GenBank/DDBJ databases">
        <title>Draft Genome Sequence of Sporotomaculum syntrophicum Strain FB, a Syntrophic Benzoate Degrader.</title>
        <authorList>
            <person name="Nobu M.K."/>
            <person name="Narihiro T."/>
            <person name="Qiu Y.-L."/>
            <person name="Ohashi A."/>
            <person name="Liu W.-T."/>
            <person name="Yuji S."/>
        </authorList>
    </citation>
    <scope>NUCLEOTIDE SEQUENCE</scope>
    <source>
        <strain evidence="1">FB</strain>
    </source>
</reference>
<keyword evidence="2" id="KW-1185">Reference proteome</keyword>
<proteinExistence type="predicted"/>
<evidence type="ECO:0000313" key="2">
    <source>
        <dbReference type="Proteomes" id="UP000798488"/>
    </source>
</evidence>
<name>A0A9D3AZQ6_9FIRM</name>
<sequence length="113" mass="12831">MEKMTRKERLVLGLIPIGSKQAIHKRRLAELTGLSEREAREIIYHLVVEHGLPIGSSTEPGAGGYFIITSAEDMEIATRHLKPRAAKIFKRARALEKLAQQMFNRQLKLVLEE</sequence>
<evidence type="ECO:0000313" key="1">
    <source>
        <dbReference type="EMBL" id="KAF1086159.1"/>
    </source>
</evidence>
<evidence type="ECO:0008006" key="3">
    <source>
        <dbReference type="Google" id="ProtNLM"/>
    </source>
</evidence>
<dbReference type="EMBL" id="LSRS01000002">
    <property type="protein sequence ID" value="KAF1086159.1"/>
    <property type="molecule type" value="Genomic_DNA"/>
</dbReference>
<dbReference type="AlphaFoldDB" id="A0A9D3AZQ6"/>
<protein>
    <recommendedName>
        <fullName evidence="3">DNA replication protein</fullName>
    </recommendedName>
</protein>
<gene>
    <name evidence="1" type="ORF">SPSYN_00900</name>
</gene>
<comment type="caution">
    <text evidence="1">The sequence shown here is derived from an EMBL/GenBank/DDBJ whole genome shotgun (WGS) entry which is preliminary data.</text>
</comment>